<dbReference type="InterPro" id="IPR036514">
    <property type="entry name" value="SGNH_hydro_sf"/>
</dbReference>
<dbReference type="GO" id="GO:0004622">
    <property type="term" value="F:phosphatidylcholine lysophospholipase activity"/>
    <property type="evidence" value="ECO:0007669"/>
    <property type="project" value="TreeGrafter"/>
</dbReference>
<evidence type="ECO:0000259" key="1">
    <source>
        <dbReference type="Pfam" id="PF13472"/>
    </source>
</evidence>
<accession>A0A953HRA4</accession>
<evidence type="ECO:0000313" key="3">
    <source>
        <dbReference type="Proteomes" id="UP000753961"/>
    </source>
</evidence>
<dbReference type="EMBL" id="JAHVHU010000002">
    <property type="protein sequence ID" value="MBY5956945.1"/>
    <property type="molecule type" value="Genomic_DNA"/>
</dbReference>
<dbReference type="Proteomes" id="UP000753961">
    <property type="component" value="Unassembled WGS sequence"/>
</dbReference>
<dbReference type="RefSeq" id="WP_222578459.1">
    <property type="nucleotide sequence ID" value="NZ_JAHVHU010000002.1"/>
</dbReference>
<evidence type="ECO:0000313" key="2">
    <source>
        <dbReference type="EMBL" id="MBY5956945.1"/>
    </source>
</evidence>
<proteinExistence type="predicted"/>
<name>A0A953HRA4_9BACT</name>
<keyword evidence="3" id="KW-1185">Reference proteome</keyword>
<dbReference type="PANTHER" id="PTHR30383:SF5">
    <property type="entry name" value="SGNH HYDROLASE-TYPE ESTERASE DOMAIN-CONTAINING PROTEIN"/>
    <property type="match status" value="1"/>
</dbReference>
<keyword evidence="2" id="KW-0378">Hydrolase</keyword>
<protein>
    <submittedName>
        <fullName evidence="2">SGNH/GDSL hydrolase family protein</fullName>
    </submittedName>
</protein>
<dbReference type="SUPFAM" id="SSF52266">
    <property type="entry name" value="SGNH hydrolase"/>
    <property type="match status" value="1"/>
</dbReference>
<reference evidence="2" key="1">
    <citation type="submission" date="2021-06" db="EMBL/GenBank/DDBJ databases">
        <title>44 bacteria genomes isolated from Dapeng, Shenzhen.</title>
        <authorList>
            <person name="Zheng W."/>
            <person name="Yu S."/>
            <person name="Huang Y."/>
        </authorList>
    </citation>
    <scope>NUCLEOTIDE SEQUENCE</scope>
    <source>
        <strain evidence="2">DP5N28-2</strain>
    </source>
</reference>
<dbReference type="InterPro" id="IPR051532">
    <property type="entry name" value="Ester_Hydrolysis_Enzymes"/>
</dbReference>
<dbReference type="InterPro" id="IPR013830">
    <property type="entry name" value="SGNH_hydro"/>
</dbReference>
<dbReference type="Gene3D" id="3.40.50.1110">
    <property type="entry name" value="SGNH hydrolase"/>
    <property type="match status" value="1"/>
</dbReference>
<gene>
    <name evidence="2" type="ORF">KUV50_02280</name>
</gene>
<feature type="domain" description="SGNH hydrolase-type esterase" evidence="1">
    <location>
        <begin position="63"/>
        <end position="238"/>
    </location>
</feature>
<comment type="caution">
    <text evidence="2">The sequence shown here is derived from an EMBL/GenBank/DDBJ whole genome shotgun (WGS) entry which is preliminary data.</text>
</comment>
<dbReference type="PANTHER" id="PTHR30383">
    <property type="entry name" value="THIOESTERASE 1/PROTEASE 1/LYSOPHOSPHOLIPASE L1"/>
    <property type="match status" value="1"/>
</dbReference>
<dbReference type="Pfam" id="PF13472">
    <property type="entry name" value="Lipase_GDSL_2"/>
    <property type="match status" value="1"/>
</dbReference>
<organism evidence="2 3">
    <name type="scientific">Membranihabitans marinus</name>
    <dbReference type="NCBI Taxonomy" id="1227546"/>
    <lineage>
        <taxon>Bacteria</taxon>
        <taxon>Pseudomonadati</taxon>
        <taxon>Bacteroidota</taxon>
        <taxon>Saprospiria</taxon>
        <taxon>Saprospirales</taxon>
        <taxon>Saprospiraceae</taxon>
        <taxon>Membranihabitans</taxon>
    </lineage>
</organism>
<dbReference type="AlphaFoldDB" id="A0A953HRA4"/>
<sequence length="267" mass="30666">MHSNRRDFLKKTGTYISVGTMTSLAGLNPDFAVHRTIQTSKGKDLEKIKALLERKKPNIWLFTGDSITHGAKHTHGYRSYPEVFQERIRWEIGRVRDVIINTGISGNAASNILSDFEWRIQQFNPHVVSIMIGTNDCAREGMSPDQFKKNVERLINRIRDIGAIPVLHTPNVIILDKSPKRKTLPNYIPALRSLAEEVDIVLIDNYQHWEEAMQRDSEKIVFKNWLNDPLHPNQFGHQEIARVMFRKFGIFDPSAATCGGEYYEGEH</sequence>